<keyword evidence="6 10" id="KW-0554">One-carbon metabolism</keyword>
<dbReference type="EMBL" id="CP134854">
    <property type="protein sequence ID" value="WNL29198.1"/>
    <property type="molecule type" value="Genomic_DNA"/>
</dbReference>
<evidence type="ECO:0000256" key="1">
    <source>
        <dbReference type="ARBA" id="ARBA00001933"/>
    </source>
</evidence>
<comment type="similarity">
    <text evidence="3 10">Belongs to the SHMT family.</text>
</comment>
<dbReference type="Gene3D" id="3.90.1150.10">
    <property type="entry name" value="Aspartate Aminotransferase, domain 1"/>
    <property type="match status" value="1"/>
</dbReference>
<dbReference type="CDD" id="cd00378">
    <property type="entry name" value="SHMT"/>
    <property type="match status" value="1"/>
</dbReference>
<dbReference type="InterPro" id="IPR015421">
    <property type="entry name" value="PyrdxlP-dep_Trfase_major"/>
</dbReference>
<dbReference type="NCBIfam" id="NF000586">
    <property type="entry name" value="PRK00011.1"/>
    <property type="match status" value="1"/>
</dbReference>
<dbReference type="PANTHER" id="PTHR11680">
    <property type="entry name" value="SERINE HYDROXYMETHYLTRANSFERASE"/>
    <property type="match status" value="1"/>
</dbReference>
<dbReference type="InterPro" id="IPR049943">
    <property type="entry name" value="Ser_HO-MeTrfase-like"/>
</dbReference>
<evidence type="ECO:0000256" key="8">
    <source>
        <dbReference type="ARBA" id="ARBA00022679"/>
    </source>
</evidence>
<dbReference type="InterPro" id="IPR001085">
    <property type="entry name" value="Ser_HO-MeTrfase"/>
</dbReference>
<evidence type="ECO:0000313" key="14">
    <source>
        <dbReference type="EMBL" id="WNL29198.1"/>
    </source>
</evidence>
<feature type="binding site" evidence="10">
    <location>
        <begin position="126"/>
        <end position="128"/>
    </location>
    <ligand>
        <name>(6S)-5,6,7,8-tetrahydrofolate</name>
        <dbReference type="ChEBI" id="CHEBI:57453"/>
    </ligand>
</feature>
<gene>
    <name evidence="10" type="primary">glyA</name>
    <name evidence="13" type="ORF">RMQ68_06885</name>
    <name evidence="14" type="ORF">RMQ68_07405</name>
</gene>
<dbReference type="GO" id="GO:0004372">
    <property type="term" value="F:glycine hydroxymethyltransferase activity"/>
    <property type="evidence" value="ECO:0007669"/>
    <property type="project" value="UniProtKB-UniRule"/>
</dbReference>
<sequence length="420" mass="45776">MNYITNDNLEVADKEVFEIVEAELKRQTNHLEMIASENFTSPAVMQAMGSVFTNKYAEGYPYKRYYGGCEQADKVEQLAIDRACKIFGCSYANVQPHSGSQANGAVYAALLKAGDKILGMDLSHGGHLTHGSKPSFSGQNYSAFYYGVELDGRINYDKVQEIAKIVQPKIIVCGASAYAREIDFKRFREIADSVGAILFADIAHIAGLVAAGEHQSPFPHAHVVTTTTHKTLRGPRGGMIMTNDEEIAKKINSAIFPGLQGGPLVHVIAAKAVAFKEILDPKWKDYAKQVKANAKVLGEVLVSRGYDIVSGGTDNHLVLVSFLNKPFSGKDADAALGDAGITVNKNTVPGETRSPFVTSGIRIGSPALTARGMKEKEFEYIANKICDVLDNIEDKELHKKINKELEELASKFVIYSSSTY</sequence>
<comment type="cofactor">
    <cofactor evidence="1 10 11">
        <name>pyridoxal 5'-phosphate</name>
        <dbReference type="ChEBI" id="CHEBI:597326"/>
    </cofactor>
</comment>
<evidence type="ECO:0000313" key="13">
    <source>
        <dbReference type="EMBL" id="WNL29095.1"/>
    </source>
</evidence>
<dbReference type="Pfam" id="PF00464">
    <property type="entry name" value="SHMT"/>
    <property type="match status" value="1"/>
</dbReference>
<dbReference type="InterPro" id="IPR015424">
    <property type="entry name" value="PyrdxlP-dep_Trfase"/>
</dbReference>
<dbReference type="InterPro" id="IPR019798">
    <property type="entry name" value="Ser_HO-MeTrfase_PLP_BS"/>
</dbReference>
<dbReference type="AlphaFoldDB" id="A0AA96DPP0"/>
<evidence type="ECO:0000256" key="5">
    <source>
        <dbReference type="ARBA" id="ARBA00022490"/>
    </source>
</evidence>
<protein>
    <recommendedName>
        <fullName evidence="10">Serine hydroxymethyltransferase</fullName>
        <shortName evidence="10">SHMT</shortName>
        <shortName evidence="10">Serine methylase</shortName>
        <ecNumber evidence="10">2.1.2.1</ecNumber>
    </recommendedName>
</protein>
<dbReference type="GO" id="GO:0030170">
    <property type="term" value="F:pyridoxal phosphate binding"/>
    <property type="evidence" value="ECO:0007669"/>
    <property type="project" value="UniProtKB-UniRule"/>
</dbReference>
<accession>A0AA96DPP0</accession>
<evidence type="ECO:0000256" key="9">
    <source>
        <dbReference type="ARBA" id="ARBA00022898"/>
    </source>
</evidence>
<proteinExistence type="inferred from homology"/>
<evidence type="ECO:0000256" key="2">
    <source>
        <dbReference type="ARBA" id="ARBA00004496"/>
    </source>
</evidence>
<dbReference type="SUPFAM" id="SSF53383">
    <property type="entry name" value="PLP-dependent transferases"/>
    <property type="match status" value="1"/>
</dbReference>
<dbReference type="InterPro" id="IPR039429">
    <property type="entry name" value="SHMT-like_dom"/>
</dbReference>
<dbReference type="PANTHER" id="PTHR11680:SF50">
    <property type="entry name" value="SERINE HYDROXYMETHYLTRANSFERASE"/>
    <property type="match status" value="1"/>
</dbReference>
<evidence type="ECO:0000256" key="3">
    <source>
        <dbReference type="ARBA" id="ARBA00006376"/>
    </source>
</evidence>
<comment type="pathway">
    <text evidence="10">Amino-acid biosynthesis; glycine biosynthesis; glycine from L-serine: step 1/1.</text>
</comment>
<comment type="pathway">
    <text evidence="10">One-carbon metabolism; tetrahydrofolate interconversion.</text>
</comment>
<dbReference type="EMBL" id="CP134854">
    <property type="protein sequence ID" value="WNL29095.1"/>
    <property type="molecule type" value="Genomic_DNA"/>
</dbReference>
<dbReference type="Gene3D" id="3.40.640.10">
    <property type="entry name" value="Type I PLP-dependent aspartate aminotransferase-like (Major domain)"/>
    <property type="match status" value="1"/>
</dbReference>
<feature type="binding site" evidence="10">
    <location>
        <begin position="354"/>
        <end position="356"/>
    </location>
    <ligand>
        <name>(6S)-5,6,7,8-tetrahydrofolate</name>
        <dbReference type="ChEBI" id="CHEBI:57453"/>
    </ligand>
</feature>
<evidence type="ECO:0000256" key="10">
    <source>
        <dbReference type="HAMAP-Rule" id="MF_00051"/>
    </source>
</evidence>
<keyword evidence="5 10" id="KW-0963">Cytoplasm</keyword>
<feature type="site" description="Plays an important role in substrate specificity" evidence="10">
    <location>
        <position position="229"/>
    </location>
</feature>
<feature type="domain" description="Serine hydroxymethyltransferase-like" evidence="12">
    <location>
        <begin position="9"/>
        <end position="384"/>
    </location>
</feature>
<dbReference type="FunFam" id="3.40.640.10:FF:000001">
    <property type="entry name" value="Serine hydroxymethyltransferase"/>
    <property type="match status" value="1"/>
</dbReference>
<dbReference type="InterPro" id="IPR015422">
    <property type="entry name" value="PyrdxlP-dep_Trfase_small"/>
</dbReference>
<dbReference type="GO" id="GO:0019264">
    <property type="term" value="P:glycine biosynthetic process from serine"/>
    <property type="evidence" value="ECO:0007669"/>
    <property type="project" value="UniProtKB-UniRule"/>
</dbReference>
<keyword evidence="8 10" id="KW-0808">Transferase</keyword>
<dbReference type="EC" id="2.1.2.1" evidence="10"/>
<evidence type="ECO:0000256" key="11">
    <source>
        <dbReference type="PIRSR" id="PIRSR000412-50"/>
    </source>
</evidence>
<evidence type="ECO:0000256" key="7">
    <source>
        <dbReference type="ARBA" id="ARBA00022605"/>
    </source>
</evidence>
<feature type="modified residue" description="N6-(pyridoxal phosphate)lysine" evidence="10 11">
    <location>
        <position position="230"/>
    </location>
</feature>
<name>A0AA96DPP0_9BACT</name>
<comment type="function">
    <text evidence="10">Catalyzes the reversible interconversion of serine and glycine with tetrahydrofolate (THF) serving as the one-carbon carrier. This reaction serves as the major source of one-carbon groups required for the biosynthesis of purines, thymidylate, methionine, and other important biomolecules. Also exhibits THF-independent aldolase activity toward beta-hydroxyamino acids, producing glycine and aldehydes, via a retro-aldol mechanism.</text>
</comment>
<keyword evidence="7 10" id="KW-0028">Amino-acid biosynthesis</keyword>
<comment type="catalytic activity">
    <reaction evidence="10">
        <text>(6R)-5,10-methylene-5,6,7,8-tetrahydrofolate + glycine + H2O = (6S)-5,6,7,8-tetrahydrofolate + L-serine</text>
        <dbReference type="Rhea" id="RHEA:15481"/>
        <dbReference type="ChEBI" id="CHEBI:15377"/>
        <dbReference type="ChEBI" id="CHEBI:15636"/>
        <dbReference type="ChEBI" id="CHEBI:33384"/>
        <dbReference type="ChEBI" id="CHEBI:57305"/>
        <dbReference type="ChEBI" id="CHEBI:57453"/>
        <dbReference type="EC" id="2.1.2.1"/>
    </reaction>
</comment>
<evidence type="ECO:0000256" key="6">
    <source>
        <dbReference type="ARBA" id="ARBA00022563"/>
    </source>
</evidence>
<feature type="binding site" evidence="10">
    <location>
        <position position="122"/>
    </location>
    <ligand>
        <name>(6S)-5,6,7,8-tetrahydrofolate</name>
        <dbReference type="ChEBI" id="CHEBI:57453"/>
    </ligand>
</feature>
<keyword evidence="9 10" id="KW-0663">Pyridoxal phosphate</keyword>
<comment type="subunit">
    <text evidence="4 10">Homodimer.</text>
</comment>
<dbReference type="GO" id="GO:0035999">
    <property type="term" value="P:tetrahydrofolate interconversion"/>
    <property type="evidence" value="ECO:0007669"/>
    <property type="project" value="UniProtKB-UniRule"/>
</dbReference>
<evidence type="ECO:0000256" key="4">
    <source>
        <dbReference type="ARBA" id="ARBA00011738"/>
    </source>
</evidence>
<evidence type="ECO:0000259" key="12">
    <source>
        <dbReference type="Pfam" id="PF00464"/>
    </source>
</evidence>
<dbReference type="PROSITE" id="PS00096">
    <property type="entry name" value="SHMT"/>
    <property type="match status" value="1"/>
</dbReference>
<organism evidence="14">
    <name type="scientific">Arcobacter sp. AZ-2023</name>
    <dbReference type="NCBI Taxonomy" id="3074453"/>
    <lineage>
        <taxon>Bacteria</taxon>
        <taxon>Pseudomonadati</taxon>
        <taxon>Campylobacterota</taxon>
        <taxon>Epsilonproteobacteria</taxon>
        <taxon>Campylobacterales</taxon>
        <taxon>Arcobacteraceae</taxon>
        <taxon>Arcobacter</taxon>
    </lineage>
</organism>
<reference evidence="14" key="1">
    <citation type="submission" date="2023-09" db="EMBL/GenBank/DDBJ databases">
        <title>Arcobacter tbilisiensis sp. nov. isolated from chicken meat in Tbilisi, Georgia.</title>
        <authorList>
            <person name="Matthias R."/>
            <person name="Zautner A.E."/>
        </authorList>
    </citation>
    <scope>NUCLEOTIDE SEQUENCE</scope>
    <source>
        <strain evidence="14">LEO 52</strain>
    </source>
</reference>
<dbReference type="GO" id="GO:0005829">
    <property type="term" value="C:cytosol"/>
    <property type="evidence" value="ECO:0007669"/>
    <property type="project" value="TreeGrafter"/>
</dbReference>
<dbReference type="PIRSF" id="PIRSF000412">
    <property type="entry name" value="SHMT"/>
    <property type="match status" value="1"/>
</dbReference>
<dbReference type="HAMAP" id="MF_00051">
    <property type="entry name" value="SHMT"/>
    <property type="match status" value="1"/>
</dbReference>
<comment type="subcellular location">
    <subcellularLocation>
        <location evidence="2 10">Cytoplasm</location>
    </subcellularLocation>
</comment>
<feature type="binding site" evidence="10">
    <location>
        <position position="245"/>
    </location>
    <ligand>
        <name>(6S)-5,6,7,8-tetrahydrofolate</name>
        <dbReference type="ChEBI" id="CHEBI:57453"/>
    </ligand>
</feature>